<accession>A0A208ZVV5</accession>
<feature type="domain" description="2Fe-2S ferredoxin-type" evidence="1">
    <location>
        <begin position="142"/>
        <end position="224"/>
    </location>
</feature>
<dbReference type="Proteomes" id="UP000196440">
    <property type="component" value="Unassembled WGS sequence"/>
</dbReference>
<dbReference type="Pfam" id="PF00111">
    <property type="entry name" value="Fer2"/>
    <property type="match status" value="1"/>
</dbReference>
<evidence type="ECO:0000259" key="1">
    <source>
        <dbReference type="PROSITE" id="PS51085"/>
    </source>
</evidence>
<sequence length="224" mass="25732">MYIKNLLVKGAIHHHNSNPVVSKLNVSRFDPYGYNKECSVYEVRFNDEERNTSLLLEFVNLYDTCYMRDAIYSGDHWNADGLLMSISISFYMTSYEKYIIVGSYLFESISNTFKYNSNYPELTLVESEYKGGKAFYIYYSPEKIRVSHRDDIFSVSTDNTILDSAIENDIELKHMCKVGICMKCRKKILSGACMAAYSSDESNMVKVQHVLTCNYKALTSLVIG</sequence>
<dbReference type="AlphaFoldDB" id="A0A208ZVV5"/>
<name>A0A208ZVV5_YERIN</name>
<dbReference type="PROSITE" id="PS51085">
    <property type="entry name" value="2FE2S_FER_2"/>
    <property type="match status" value="1"/>
</dbReference>
<organism evidence="2 3">
    <name type="scientific">Yersinia intermedia</name>
    <dbReference type="NCBI Taxonomy" id="631"/>
    <lineage>
        <taxon>Bacteria</taxon>
        <taxon>Pseudomonadati</taxon>
        <taxon>Pseudomonadota</taxon>
        <taxon>Gammaproteobacteria</taxon>
        <taxon>Enterobacterales</taxon>
        <taxon>Yersiniaceae</taxon>
        <taxon>Yersinia</taxon>
    </lineage>
</organism>
<evidence type="ECO:0000313" key="2">
    <source>
        <dbReference type="EMBL" id="OVZ84558.1"/>
    </source>
</evidence>
<proteinExistence type="predicted"/>
<dbReference type="GO" id="GO:0051536">
    <property type="term" value="F:iron-sulfur cluster binding"/>
    <property type="evidence" value="ECO:0007669"/>
    <property type="project" value="InterPro"/>
</dbReference>
<dbReference type="InterPro" id="IPR001041">
    <property type="entry name" value="2Fe-2S_ferredoxin-type"/>
</dbReference>
<comment type="caution">
    <text evidence="2">The sequence shown here is derived from an EMBL/GenBank/DDBJ whole genome shotgun (WGS) entry which is preliminary data.</text>
</comment>
<dbReference type="EMBL" id="NHOI01000025">
    <property type="protein sequence ID" value="OVZ84558.1"/>
    <property type="molecule type" value="Genomic_DNA"/>
</dbReference>
<dbReference type="CDD" id="cd00207">
    <property type="entry name" value="fer2"/>
    <property type="match status" value="1"/>
</dbReference>
<reference evidence="2 3" key="1">
    <citation type="submission" date="2017-05" db="EMBL/GenBank/DDBJ databases">
        <title>Whole genome sequencing of Yersinia kristensenii.</title>
        <authorList>
            <person name="Campioni F."/>
        </authorList>
    </citation>
    <scope>NUCLEOTIDE SEQUENCE [LARGE SCALE GENOMIC DNA]</scope>
    <source>
        <strain evidence="2 3">CFSAN060536</strain>
    </source>
</reference>
<dbReference type="Gene3D" id="3.10.20.30">
    <property type="match status" value="1"/>
</dbReference>
<dbReference type="SUPFAM" id="SSF54292">
    <property type="entry name" value="2Fe-2S ferredoxin-like"/>
    <property type="match status" value="1"/>
</dbReference>
<dbReference type="InterPro" id="IPR012675">
    <property type="entry name" value="Beta-grasp_dom_sf"/>
</dbReference>
<dbReference type="InterPro" id="IPR036010">
    <property type="entry name" value="2Fe-2S_ferredoxin-like_sf"/>
</dbReference>
<evidence type="ECO:0000313" key="3">
    <source>
        <dbReference type="Proteomes" id="UP000196440"/>
    </source>
</evidence>
<protein>
    <recommendedName>
        <fullName evidence="1">2Fe-2S ferredoxin-type domain-containing protein</fullName>
    </recommendedName>
</protein>
<gene>
    <name evidence="2" type="ORF">CBW57_15660</name>
</gene>
<dbReference type="RefSeq" id="WP_087816324.1">
    <property type="nucleotide sequence ID" value="NZ_CBCPKE010000010.1"/>
</dbReference>